<keyword evidence="2" id="KW-1185">Reference proteome</keyword>
<name>A0ABN2Q773_9ACTN</name>
<dbReference type="EMBL" id="BAAAPB010000001">
    <property type="protein sequence ID" value="GAA1946154.1"/>
    <property type="molecule type" value="Genomic_DNA"/>
</dbReference>
<dbReference type="Pfam" id="PF13692">
    <property type="entry name" value="Glyco_trans_1_4"/>
    <property type="match status" value="1"/>
</dbReference>
<dbReference type="SUPFAM" id="SSF53756">
    <property type="entry name" value="UDP-Glycosyltransferase/glycogen phosphorylase"/>
    <property type="match status" value="1"/>
</dbReference>
<protein>
    <recommendedName>
        <fullName evidence="3">Glycosyltransferase</fullName>
    </recommendedName>
</protein>
<evidence type="ECO:0000313" key="2">
    <source>
        <dbReference type="Proteomes" id="UP001500571"/>
    </source>
</evidence>
<evidence type="ECO:0008006" key="3">
    <source>
        <dbReference type="Google" id="ProtNLM"/>
    </source>
</evidence>
<dbReference type="Proteomes" id="UP001500571">
    <property type="component" value="Unassembled WGS sequence"/>
</dbReference>
<evidence type="ECO:0000313" key="1">
    <source>
        <dbReference type="EMBL" id="GAA1946154.1"/>
    </source>
</evidence>
<reference evidence="1 2" key="1">
    <citation type="journal article" date="2019" name="Int. J. Syst. Evol. Microbiol.">
        <title>The Global Catalogue of Microorganisms (GCM) 10K type strain sequencing project: providing services to taxonomists for standard genome sequencing and annotation.</title>
        <authorList>
            <consortium name="The Broad Institute Genomics Platform"/>
            <consortium name="The Broad Institute Genome Sequencing Center for Infectious Disease"/>
            <person name="Wu L."/>
            <person name="Ma J."/>
        </authorList>
    </citation>
    <scope>NUCLEOTIDE SEQUENCE [LARGE SCALE GENOMIC DNA]</scope>
    <source>
        <strain evidence="1 2">JCM 15309</strain>
    </source>
</reference>
<dbReference type="Gene3D" id="3.40.50.2000">
    <property type="entry name" value="Glycogen Phosphorylase B"/>
    <property type="match status" value="1"/>
</dbReference>
<proteinExistence type="predicted"/>
<organism evidence="1 2">
    <name type="scientific">Nocardioides panacihumi</name>
    <dbReference type="NCBI Taxonomy" id="400774"/>
    <lineage>
        <taxon>Bacteria</taxon>
        <taxon>Bacillati</taxon>
        <taxon>Actinomycetota</taxon>
        <taxon>Actinomycetes</taxon>
        <taxon>Propionibacteriales</taxon>
        <taxon>Nocardioidaceae</taxon>
        <taxon>Nocardioides</taxon>
    </lineage>
</organism>
<comment type="caution">
    <text evidence="1">The sequence shown here is derived from an EMBL/GenBank/DDBJ whole genome shotgun (WGS) entry which is preliminary data.</text>
</comment>
<accession>A0ABN2Q773</accession>
<sequence length="378" mass="42582">MRTAPNAVMAFPIHGHRKFRSEGYRTRDGHMIEWMSKLLDPSQAVVEVFSRPEPVVKTVLDRVRARPRANDLTGVEYVDPVTLRLPALNDRFRWWDDSLRCFPERAREADGRPVVVWNPMLGRSSWWPRLSASAAHVHLDLLDDWTVHYAFRNLRAEVEESYGRMFASAATITANSEGTLALAQRFGRSDARLLPNGVDPERFDLQSRASGPFTVGYVGKIGERLDLELIADAARTNPAVRFVFAGPVLDGEFRSFHQTFPNIEWLGDVHYEDMPDLLRSFDVGWVPHRVGAGEVGGDVIKTYEYRAAGLPVLSTPIIGIGDRGFSAVTVLPSSEHAGWLKDASRLEDRAQRVPEDFPQDVTWRWKTAEVLRAVGLPV</sequence>
<gene>
    <name evidence="1" type="ORF">GCM10009798_01410</name>
</gene>